<accession>A0A812X635</accession>
<proteinExistence type="predicted"/>
<keyword evidence="3" id="KW-1185">Reference proteome</keyword>
<comment type="caution">
    <text evidence="2">The sequence shown here is derived from an EMBL/GenBank/DDBJ whole genome shotgun (WGS) entry which is preliminary data.</text>
</comment>
<dbReference type="EMBL" id="CAJNIZ010045082">
    <property type="protein sequence ID" value="CAE7709869.1"/>
    <property type="molecule type" value="Genomic_DNA"/>
</dbReference>
<feature type="compositionally biased region" description="Acidic residues" evidence="1">
    <location>
        <begin position="703"/>
        <end position="716"/>
    </location>
</feature>
<organism evidence="2 3">
    <name type="scientific">Symbiodinium pilosum</name>
    <name type="common">Dinoflagellate</name>
    <dbReference type="NCBI Taxonomy" id="2952"/>
    <lineage>
        <taxon>Eukaryota</taxon>
        <taxon>Sar</taxon>
        <taxon>Alveolata</taxon>
        <taxon>Dinophyceae</taxon>
        <taxon>Suessiales</taxon>
        <taxon>Symbiodiniaceae</taxon>
        <taxon>Symbiodinium</taxon>
    </lineage>
</organism>
<name>A0A812X635_SYMPI</name>
<gene>
    <name evidence="2" type="ORF">SPIL2461_LOCUS20109</name>
</gene>
<dbReference type="AlphaFoldDB" id="A0A812X635"/>
<evidence type="ECO:0000313" key="2">
    <source>
        <dbReference type="EMBL" id="CAE7709869.1"/>
    </source>
</evidence>
<feature type="region of interest" description="Disordered" evidence="1">
    <location>
        <begin position="426"/>
        <end position="513"/>
    </location>
</feature>
<dbReference type="OrthoDB" id="439974at2759"/>
<evidence type="ECO:0000313" key="3">
    <source>
        <dbReference type="Proteomes" id="UP000649617"/>
    </source>
</evidence>
<protein>
    <submittedName>
        <fullName evidence="2">Uncharacterized protein</fullName>
    </submittedName>
</protein>
<feature type="region of interest" description="Disordered" evidence="1">
    <location>
        <begin position="677"/>
        <end position="721"/>
    </location>
</feature>
<reference evidence="2" key="1">
    <citation type="submission" date="2021-02" db="EMBL/GenBank/DDBJ databases">
        <authorList>
            <person name="Dougan E. K."/>
            <person name="Rhodes N."/>
            <person name="Thang M."/>
            <person name="Chan C."/>
        </authorList>
    </citation>
    <scope>NUCLEOTIDE SEQUENCE</scope>
</reference>
<dbReference type="Proteomes" id="UP000649617">
    <property type="component" value="Unassembled WGS sequence"/>
</dbReference>
<sequence length="735" mass="80652">MPSHVAPIRPPGHASNTEVGVSADPVAVKPELQALPALAFRVADILETVRLPWRCFWEGLLTYASDLQQLAPDLRRCLYDSLPGPARFEFAELALMEFAAVMSYTLAGETRPWISLGRESKMQWIPKSLEDLSESAPQKWKPWLSKFGWDDYTSPGGVRHKLLCDLDPAVADAMCQCCRAFPDMSWVHSFKALQELPLHVEPAVGSSLPKREPKRERGHTVEPMTLKAVKKEPKTYPSGRDVAKLLLRNMPNSPILKSMLDIGQVLRGCLAVARAFFGDEWTHHVTIVSCGDLTSFHGQVADTLFGVLYSDSHWALLCVHEGQGVVFDGKRNPVCWNQAAAFLHHLKEAGCKVSGSQQKASCPQQPDEWSCGHRVIAAMDLILDSLQVSGVLPKKLDGNMLNEESVQSIIDASVKSFAKQQVDASGAAKRKAEQVPKKSLMPAAAGSEDCGVPSTPPRSKARVSASQACDDTMTPPRPVRPALATSPASNASTPRALVAKTSKPKHEKQNGKAQCQSALTKAGKISKGEALCSEARVAHKDFQKEHRRQDVPEPKGHWRLFLESLGAPSGSMPLSCQACLTMQRKVLHGQQAQPVASAIVPAASQSVLGPEVRSRGRPKKDEARDARWRLGTYISQHRSKVYQQCSKSWSKEAKYYCRPCERHIKFSSHTCKRKVEKHERSGAHLRGLKRLGLPLPEGADKEPESEDSDAESEDAEGQSLAAVCGLQVVPVSEYK</sequence>
<evidence type="ECO:0000256" key="1">
    <source>
        <dbReference type="SAM" id="MobiDB-lite"/>
    </source>
</evidence>